<dbReference type="InterPro" id="IPR021109">
    <property type="entry name" value="Peptidase_aspartic_dom_sf"/>
</dbReference>
<evidence type="ECO:0000259" key="1">
    <source>
        <dbReference type="PROSITE" id="PS51767"/>
    </source>
</evidence>
<dbReference type="InParanoid" id="A0A165DR99"/>
<dbReference type="EMBL" id="KV427630">
    <property type="protein sequence ID" value="KZT05462.1"/>
    <property type="molecule type" value="Genomic_DNA"/>
</dbReference>
<dbReference type="InterPro" id="IPR033121">
    <property type="entry name" value="PEPTIDASE_A1"/>
</dbReference>
<gene>
    <name evidence="2" type="ORF">LAESUDRAFT_813562</name>
</gene>
<dbReference type="OrthoDB" id="3089at2759"/>
<accession>A0A165DR99</accession>
<proteinExistence type="predicted"/>
<dbReference type="AlphaFoldDB" id="A0A165DR99"/>
<evidence type="ECO:0000313" key="3">
    <source>
        <dbReference type="Proteomes" id="UP000076871"/>
    </source>
</evidence>
<dbReference type="SUPFAM" id="SSF50630">
    <property type="entry name" value="Acid proteases"/>
    <property type="match status" value="1"/>
</dbReference>
<dbReference type="PROSITE" id="PS51767">
    <property type="entry name" value="PEPTIDASE_A1"/>
    <property type="match status" value="1"/>
</dbReference>
<feature type="domain" description="Peptidase A1" evidence="1">
    <location>
        <begin position="1"/>
        <end position="125"/>
    </location>
</feature>
<dbReference type="GeneID" id="63831526"/>
<evidence type="ECO:0000313" key="2">
    <source>
        <dbReference type="EMBL" id="KZT05462.1"/>
    </source>
</evidence>
<sequence length="125" mass="12908">MTSTEASVDLTYGDSTTGTYASDPIGLDTVTLAGLSTDDQMFAAVDSTDNSAVLNGGAGIIGVGFPSESFIETQLTNEQFNNPTTTDGFVPHISTYGPIVSELVAAGEIDQPLFALSNHVSSRAL</sequence>
<reference evidence="2 3" key="1">
    <citation type="journal article" date="2016" name="Mol. Biol. Evol.">
        <title>Comparative Genomics of Early-Diverging Mushroom-Forming Fungi Provides Insights into the Origins of Lignocellulose Decay Capabilities.</title>
        <authorList>
            <person name="Nagy L.G."/>
            <person name="Riley R."/>
            <person name="Tritt A."/>
            <person name="Adam C."/>
            <person name="Daum C."/>
            <person name="Floudas D."/>
            <person name="Sun H."/>
            <person name="Yadav J.S."/>
            <person name="Pangilinan J."/>
            <person name="Larsson K.H."/>
            <person name="Matsuura K."/>
            <person name="Barry K."/>
            <person name="Labutti K."/>
            <person name="Kuo R."/>
            <person name="Ohm R.A."/>
            <person name="Bhattacharya S.S."/>
            <person name="Shirouzu T."/>
            <person name="Yoshinaga Y."/>
            <person name="Martin F.M."/>
            <person name="Grigoriev I.V."/>
            <person name="Hibbett D.S."/>
        </authorList>
    </citation>
    <scope>NUCLEOTIDE SEQUENCE [LARGE SCALE GENOMIC DNA]</scope>
    <source>
        <strain evidence="2 3">93-53</strain>
    </source>
</reference>
<organism evidence="2 3">
    <name type="scientific">Laetiporus sulphureus 93-53</name>
    <dbReference type="NCBI Taxonomy" id="1314785"/>
    <lineage>
        <taxon>Eukaryota</taxon>
        <taxon>Fungi</taxon>
        <taxon>Dikarya</taxon>
        <taxon>Basidiomycota</taxon>
        <taxon>Agaricomycotina</taxon>
        <taxon>Agaricomycetes</taxon>
        <taxon>Polyporales</taxon>
        <taxon>Laetiporus</taxon>
    </lineage>
</organism>
<dbReference type="Pfam" id="PF00026">
    <property type="entry name" value="Asp"/>
    <property type="match status" value="1"/>
</dbReference>
<dbReference type="STRING" id="1314785.A0A165DR99"/>
<keyword evidence="3" id="KW-1185">Reference proteome</keyword>
<name>A0A165DR99_9APHY</name>
<protein>
    <recommendedName>
        <fullName evidence="1">Peptidase A1 domain-containing protein</fullName>
    </recommendedName>
</protein>
<dbReference type="Gene3D" id="2.40.70.10">
    <property type="entry name" value="Acid Proteases"/>
    <property type="match status" value="1"/>
</dbReference>
<dbReference type="RefSeq" id="XP_040763202.1">
    <property type="nucleotide sequence ID" value="XM_040914499.1"/>
</dbReference>
<dbReference type="Proteomes" id="UP000076871">
    <property type="component" value="Unassembled WGS sequence"/>
</dbReference>